<dbReference type="PANTHER" id="PTHR14187">
    <property type="entry name" value="ALPHA KINASE/ELONGATION FACTOR 2 KINASE"/>
    <property type="match status" value="1"/>
</dbReference>
<organism evidence="1 2">
    <name type="scientific">Aspergillus lucknowensis</name>
    <dbReference type="NCBI Taxonomy" id="176173"/>
    <lineage>
        <taxon>Eukaryota</taxon>
        <taxon>Fungi</taxon>
        <taxon>Dikarya</taxon>
        <taxon>Ascomycota</taxon>
        <taxon>Pezizomycotina</taxon>
        <taxon>Eurotiomycetes</taxon>
        <taxon>Eurotiomycetidae</taxon>
        <taxon>Eurotiales</taxon>
        <taxon>Aspergillaceae</taxon>
        <taxon>Aspergillus</taxon>
        <taxon>Aspergillus subgen. Nidulantes</taxon>
    </lineage>
</organism>
<dbReference type="SUPFAM" id="SSF53067">
    <property type="entry name" value="Actin-like ATPase domain"/>
    <property type="match status" value="1"/>
</dbReference>
<accession>A0ABR4LJW4</accession>
<evidence type="ECO:0000313" key="1">
    <source>
        <dbReference type="EMBL" id="KAL2864835.1"/>
    </source>
</evidence>
<name>A0ABR4LJW4_9EURO</name>
<proteinExistence type="predicted"/>
<sequence>MSQKLGRSFDDLPRRTTAPGSEFVNKFEIVKRDFGYPSAHRTHELPLNMTLARPDPVYFNEDERLVMILHDDLGFLFDPVVDKVLALVRQQIADANKEARRDAINRIVLVGGFGDSEYLRSAFRKEFGTDGKTAVTIPNNAQAAIVQGATLRGLEGLQAGSRPWCRHYGFQWALPFRKGIDNERDPYVDEFDNKKYCSGHMKWMVTKGQKSQKDFAYEVELSQTYSRRRQTTSGGGQDLDYTVSLYSCDRAETPGRVEHRGLTLIPKLSCVLD</sequence>
<keyword evidence="2" id="KW-1185">Reference proteome</keyword>
<reference evidence="1 2" key="1">
    <citation type="submission" date="2024-07" db="EMBL/GenBank/DDBJ databases">
        <title>Section-level genome sequencing and comparative genomics of Aspergillus sections Usti and Cavernicolus.</title>
        <authorList>
            <consortium name="Lawrence Berkeley National Laboratory"/>
            <person name="Nybo J.L."/>
            <person name="Vesth T.C."/>
            <person name="Theobald S."/>
            <person name="Frisvad J.C."/>
            <person name="Larsen T.O."/>
            <person name="Kjaerboelling I."/>
            <person name="Rothschild-Mancinelli K."/>
            <person name="Lyhne E.K."/>
            <person name="Kogle M.E."/>
            <person name="Barry K."/>
            <person name="Clum A."/>
            <person name="Na H."/>
            <person name="Ledsgaard L."/>
            <person name="Lin J."/>
            <person name="Lipzen A."/>
            <person name="Kuo A."/>
            <person name="Riley R."/>
            <person name="Mondo S."/>
            <person name="Labutti K."/>
            <person name="Haridas S."/>
            <person name="Pangalinan J."/>
            <person name="Salamov A.A."/>
            <person name="Simmons B.A."/>
            <person name="Magnuson J.K."/>
            <person name="Chen J."/>
            <person name="Drula E."/>
            <person name="Henrissat B."/>
            <person name="Wiebenga A."/>
            <person name="Lubbers R.J."/>
            <person name="Gomes A.C."/>
            <person name="Macurrencykelacurrency M.R."/>
            <person name="Stajich J."/>
            <person name="Grigoriev I.V."/>
            <person name="Mortensen U.H."/>
            <person name="De Vries R.P."/>
            <person name="Baker S.E."/>
            <person name="Andersen M.R."/>
        </authorList>
    </citation>
    <scope>NUCLEOTIDE SEQUENCE [LARGE SCALE GENOMIC DNA]</scope>
    <source>
        <strain evidence="1 2">CBS 449.75</strain>
    </source>
</reference>
<comment type="caution">
    <text evidence="1">The sequence shown here is derived from an EMBL/GenBank/DDBJ whole genome shotgun (WGS) entry which is preliminary data.</text>
</comment>
<dbReference type="InterPro" id="IPR043129">
    <property type="entry name" value="ATPase_NBD"/>
</dbReference>
<dbReference type="Proteomes" id="UP001610432">
    <property type="component" value="Unassembled WGS sequence"/>
</dbReference>
<evidence type="ECO:0000313" key="2">
    <source>
        <dbReference type="Proteomes" id="UP001610432"/>
    </source>
</evidence>
<dbReference type="GeneID" id="98148537"/>
<gene>
    <name evidence="1" type="ORF">BJX67DRAFT_383462</name>
</gene>
<dbReference type="EMBL" id="JBFXLQ010000037">
    <property type="protein sequence ID" value="KAL2864835.1"/>
    <property type="molecule type" value="Genomic_DNA"/>
</dbReference>
<dbReference type="CDD" id="cd10170">
    <property type="entry name" value="ASKHA_NBD_HSP70"/>
    <property type="match status" value="1"/>
</dbReference>
<protein>
    <submittedName>
        <fullName evidence="1">Uncharacterized protein</fullName>
    </submittedName>
</protein>
<dbReference type="PANTHER" id="PTHR14187:SF81">
    <property type="entry name" value="HSP70 FAMILY PROTEIN (AFU_ORTHOLOGUE AFUA_4G14040)"/>
    <property type="match status" value="1"/>
</dbReference>
<dbReference type="RefSeq" id="XP_070883814.1">
    <property type="nucleotide sequence ID" value="XM_071033465.1"/>
</dbReference>